<reference evidence="2 3" key="1">
    <citation type="submission" date="2016-04" db="EMBL/GenBank/DDBJ databases">
        <title>Complete genome sequence of Thermococcus siculi type strain RG-20.</title>
        <authorList>
            <person name="Oger P.M."/>
        </authorList>
    </citation>
    <scope>NUCLEOTIDE SEQUENCE [LARGE SCALE GENOMIC DNA]</scope>
    <source>
        <strain evidence="2 3">RG-20</strain>
    </source>
</reference>
<protein>
    <recommendedName>
        <fullName evidence="1">DUF58 domain-containing protein</fullName>
    </recommendedName>
</protein>
<evidence type="ECO:0000313" key="2">
    <source>
        <dbReference type="EMBL" id="ASJ08359.1"/>
    </source>
</evidence>
<dbReference type="PANTHER" id="PTHR34351:SF1">
    <property type="entry name" value="SLR1927 PROTEIN"/>
    <property type="match status" value="1"/>
</dbReference>
<dbReference type="OrthoDB" id="3263at2157"/>
<name>A0A2Z2MIY5_9EURY</name>
<evidence type="ECO:0000313" key="3">
    <source>
        <dbReference type="Proteomes" id="UP000250125"/>
    </source>
</evidence>
<keyword evidence="3" id="KW-1185">Reference proteome</keyword>
<organism evidence="2 3">
    <name type="scientific">Thermococcus siculi</name>
    <dbReference type="NCBI Taxonomy" id="72803"/>
    <lineage>
        <taxon>Archaea</taxon>
        <taxon>Methanobacteriati</taxon>
        <taxon>Methanobacteriota</taxon>
        <taxon>Thermococci</taxon>
        <taxon>Thermococcales</taxon>
        <taxon>Thermococcaceae</taxon>
        <taxon>Thermococcus</taxon>
    </lineage>
</organism>
<dbReference type="PANTHER" id="PTHR34351">
    <property type="entry name" value="SLR1927 PROTEIN-RELATED"/>
    <property type="match status" value="1"/>
</dbReference>
<dbReference type="Proteomes" id="UP000250125">
    <property type="component" value="Chromosome"/>
</dbReference>
<dbReference type="AlphaFoldDB" id="A0A2Z2MIY5"/>
<dbReference type="RefSeq" id="WP_088855598.1">
    <property type="nucleotide sequence ID" value="NZ_CP015103.1"/>
</dbReference>
<dbReference type="InterPro" id="IPR002881">
    <property type="entry name" value="DUF58"/>
</dbReference>
<feature type="domain" description="DUF58" evidence="1">
    <location>
        <begin position="185"/>
        <end position="259"/>
    </location>
</feature>
<accession>A0A2Z2MIY5</accession>
<evidence type="ECO:0000259" key="1">
    <source>
        <dbReference type="Pfam" id="PF01882"/>
    </source>
</evidence>
<dbReference type="GeneID" id="33317287"/>
<dbReference type="KEGG" id="tsl:A3L11_03570"/>
<sequence length="427" mass="47474">MKRAAVLLSLAAVVSATSYLLGSPAAALVGVAIMAHYSLARAGFRPLVKVERHLPERGTEREPLKAVVKIENLSSLSGIVRIRETSDKAFARELKVFLRPGERKYLEQTVVPQAKGRISLRAGAVFEDELGLFKKDFPVIESGDMTVFPSPKSIREAMREKRQIEALSEAEKALGIGAETLDFEELREFLPGDDITKIDWKATSRLQKLIVRVFKRETMADVYLLINVDPGFHRELKTGKTDYLVLIISQLVAYFRRFGHNVRVIAYDERGVVKVVDHVSDPFSLIQELGLRGEKGLPALRPAAISGGSSLGRLVTRLKGGSEAHGIMKAALKVPTGSFVLMVDDLGLHPGEIMKASRLLQRRASRAALLYPNPVFFVDKGGLNEEELEVLYKAYRERKTVMKKVMAWVRVIEVGPKDLLPVVVRKL</sequence>
<proteinExistence type="predicted"/>
<gene>
    <name evidence="2" type="ORF">A3L11_03570</name>
</gene>
<dbReference type="Pfam" id="PF01882">
    <property type="entry name" value="DUF58"/>
    <property type="match status" value="1"/>
</dbReference>
<dbReference type="EMBL" id="CP015103">
    <property type="protein sequence ID" value="ASJ08359.1"/>
    <property type="molecule type" value="Genomic_DNA"/>
</dbReference>